<evidence type="ECO:0000313" key="2">
    <source>
        <dbReference type="Proteomes" id="UP000694415"/>
    </source>
</evidence>
<reference evidence="1" key="2">
    <citation type="submission" date="2025-09" db="UniProtKB">
        <authorList>
            <consortium name="Ensembl"/>
        </authorList>
    </citation>
    <scope>IDENTIFICATION</scope>
</reference>
<accession>A0A8C6GNL4</accession>
<dbReference type="GeneTree" id="ENSGT01140000286856"/>
<dbReference type="Proteomes" id="UP000694415">
    <property type="component" value="Unplaced"/>
</dbReference>
<reference evidence="1" key="1">
    <citation type="submission" date="2025-08" db="UniProtKB">
        <authorList>
            <consortium name="Ensembl"/>
        </authorList>
    </citation>
    <scope>IDENTIFICATION</scope>
</reference>
<dbReference type="Ensembl" id="ENSMSIT00000011647.1">
    <property type="protein sequence ID" value="ENSMSIP00000009139.1"/>
    <property type="gene ID" value="ENSMSIG00000008102.1"/>
</dbReference>
<dbReference type="AlphaFoldDB" id="A0A8C6GNL4"/>
<protein>
    <submittedName>
        <fullName evidence="1">Uncharacterized protein</fullName>
    </submittedName>
</protein>
<name>A0A8C6GNL4_MUSSI</name>
<evidence type="ECO:0000313" key="1">
    <source>
        <dbReference type="Ensembl" id="ENSMSIP00000009139.1"/>
    </source>
</evidence>
<proteinExistence type="predicted"/>
<organism evidence="1 2">
    <name type="scientific">Mus spicilegus</name>
    <name type="common">Mound-building mouse</name>
    <dbReference type="NCBI Taxonomy" id="10103"/>
    <lineage>
        <taxon>Eukaryota</taxon>
        <taxon>Metazoa</taxon>
        <taxon>Chordata</taxon>
        <taxon>Craniata</taxon>
        <taxon>Vertebrata</taxon>
        <taxon>Euteleostomi</taxon>
        <taxon>Mammalia</taxon>
        <taxon>Eutheria</taxon>
        <taxon>Euarchontoglires</taxon>
        <taxon>Glires</taxon>
        <taxon>Rodentia</taxon>
        <taxon>Myomorpha</taxon>
        <taxon>Muroidea</taxon>
        <taxon>Muridae</taxon>
        <taxon>Murinae</taxon>
        <taxon>Mus</taxon>
        <taxon>Mus</taxon>
    </lineage>
</organism>
<keyword evidence="2" id="KW-1185">Reference proteome</keyword>
<sequence length="56" mass="6350">MSALREDPQELYLLSLSSASFTSLSPWRRLTASLILSSRSGSLHNLLKKCFSHIHY</sequence>